<evidence type="ECO:0000256" key="1">
    <source>
        <dbReference type="SAM" id="SignalP"/>
    </source>
</evidence>
<accession>M1Z0S7</accession>
<dbReference type="InterPro" id="IPR032388">
    <property type="entry name" value="FlgT_C"/>
</dbReference>
<dbReference type="Gene3D" id="2.40.10.410">
    <property type="entry name" value="FlgT, C-terminal domain"/>
    <property type="match status" value="1"/>
</dbReference>
<feature type="domain" description="Flagellar assembly protein T C-terminal" evidence="2">
    <location>
        <begin position="224"/>
        <end position="287"/>
    </location>
</feature>
<organism evidence="3 4">
    <name type="scientific">Nitrospina gracilis (strain 3/211)</name>
    <dbReference type="NCBI Taxonomy" id="1266370"/>
    <lineage>
        <taxon>Bacteria</taxon>
        <taxon>Pseudomonadati</taxon>
        <taxon>Nitrospinota/Tectimicrobiota group</taxon>
        <taxon>Nitrospinota</taxon>
        <taxon>Nitrospinia</taxon>
        <taxon>Nitrospinales</taxon>
        <taxon>Nitrospinaceae</taxon>
        <taxon>Nitrospina</taxon>
    </lineage>
</organism>
<evidence type="ECO:0000259" key="2">
    <source>
        <dbReference type="Pfam" id="PF16538"/>
    </source>
</evidence>
<feature type="chain" id="PRO_5004019812" description="Flagellar assembly protein T C-terminal domain-containing protein" evidence="1">
    <location>
        <begin position="28"/>
        <end position="363"/>
    </location>
</feature>
<keyword evidence="1" id="KW-0732">Signal</keyword>
<evidence type="ECO:0000313" key="4">
    <source>
        <dbReference type="Proteomes" id="UP000011704"/>
    </source>
</evidence>
<dbReference type="OrthoDB" id="8778507at2"/>
<dbReference type="Proteomes" id="UP000011704">
    <property type="component" value="Unassembled WGS sequence"/>
</dbReference>
<comment type="caution">
    <text evidence="3">The sequence shown here is derived from an EMBL/GenBank/DDBJ whole genome shotgun (WGS) entry which is preliminary data.</text>
</comment>
<dbReference type="Pfam" id="PF16538">
    <property type="entry name" value="FlgT_C"/>
    <property type="match status" value="1"/>
</dbReference>
<dbReference type="AlphaFoldDB" id="M1Z0S7"/>
<reference evidence="3 4" key="1">
    <citation type="journal article" date="2013" name="Front. Microbiol.">
        <title>The genome of Nitrospina gracilis illuminates the metabolism and evolution of the major marine nitrite oxidizer.</title>
        <authorList>
            <person name="Luecker S."/>
            <person name="Nowka B."/>
            <person name="Rattei T."/>
            <person name="Spieck E."/>
            <person name="and Daims H."/>
        </authorList>
    </citation>
    <scope>NUCLEOTIDE SEQUENCE [LARGE SCALE GENOMIC DNA]</scope>
    <source>
        <strain evidence="3 4">3/211</strain>
    </source>
</reference>
<gene>
    <name evidence="3" type="ORF">NITGR_730032</name>
</gene>
<dbReference type="STRING" id="1266370.NITGR_730032"/>
<evidence type="ECO:0000313" key="3">
    <source>
        <dbReference type="EMBL" id="CCQ91574.1"/>
    </source>
</evidence>
<dbReference type="RefSeq" id="WP_005010428.1">
    <property type="nucleotide sequence ID" value="NZ_HG422173.1"/>
</dbReference>
<dbReference type="InterPro" id="IPR038165">
    <property type="entry name" value="FlgT_C_sf"/>
</dbReference>
<name>M1Z0S7_NITG3</name>
<feature type="signal peptide" evidence="1">
    <location>
        <begin position="1"/>
        <end position="27"/>
    </location>
</feature>
<sequence>MQFPKPVFQTVFAFLAMSLAFLTEAEAYYLKKITVVPVKNESGWTGEFDPGSLITDILIKKIEKSRLMVVSPGSGKGHGLNPGVNANEKFLKGTSQLILRARLLRFKPGKRPPPRPRLSFEKPEKPVVGKKLRALAQLKVELINGFTGKSFWSHDYVYRSLNGDLAMGETPASLDPLQGDFYRTAMGQVLDHTTNQILERVLTFANNQMLEGQIVALSEKESEQRVFMNIGRHNGVEVGDTFQVFRVSSEYRDPLNEEDLGYWYHKVGAIRIADVQPGFAVGVVRAGENFVQGHIVRAAKLNPFPYWKKKKRVKAVTRKERELQKAADREKAPFESPVREVPHFPNKVTQFNLLDIVHWTLAY</sequence>
<dbReference type="HOGENOM" id="CLU_762523_0_0_0"/>
<proteinExistence type="predicted"/>
<dbReference type="EMBL" id="CAQJ01000081">
    <property type="protein sequence ID" value="CCQ91574.1"/>
    <property type="molecule type" value="Genomic_DNA"/>
</dbReference>
<dbReference type="InParanoid" id="M1Z0S7"/>
<keyword evidence="4" id="KW-1185">Reference proteome</keyword>
<protein>
    <recommendedName>
        <fullName evidence="2">Flagellar assembly protein T C-terminal domain-containing protein</fullName>
    </recommendedName>
</protein>